<dbReference type="SUPFAM" id="SSF54292">
    <property type="entry name" value="2Fe-2S ferredoxin-like"/>
    <property type="match status" value="1"/>
</dbReference>
<dbReference type="GO" id="GO:0008863">
    <property type="term" value="F:formate dehydrogenase (NAD+) activity"/>
    <property type="evidence" value="ECO:0007669"/>
    <property type="project" value="InterPro"/>
</dbReference>
<dbReference type="EC" id="1.7.99.4" evidence="13"/>
<evidence type="ECO:0000256" key="6">
    <source>
        <dbReference type="ARBA" id="ARBA00023002"/>
    </source>
</evidence>
<evidence type="ECO:0000256" key="3">
    <source>
        <dbReference type="ARBA" id="ARBA00022714"/>
    </source>
</evidence>
<dbReference type="Proteomes" id="UP000000483">
    <property type="component" value="Chromosome"/>
</dbReference>
<protein>
    <submittedName>
        <fullName evidence="13">Formate dehydrogenase, alpha subunit</fullName>
        <ecNumber evidence="13">1.7.99.4</ecNumber>
    </submittedName>
</protein>
<dbReference type="CDD" id="cd02790">
    <property type="entry name" value="MopB_CT_Formate-Dh_H"/>
    <property type="match status" value="1"/>
</dbReference>
<keyword evidence="2" id="KW-0004">4Fe-4S</keyword>
<keyword evidence="14" id="KW-1185">Reference proteome</keyword>
<feature type="domain" description="4Fe-4S His(Cys)3-ligated-type" evidence="12">
    <location>
        <begin position="81"/>
        <end position="120"/>
    </location>
</feature>
<dbReference type="RefSeq" id="WP_013706043.1">
    <property type="nucleotide sequence ID" value="NC_015388.1"/>
</dbReference>
<evidence type="ECO:0000259" key="10">
    <source>
        <dbReference type="PROSITE" id="PS51379"/>
    </source>
</evidence>
<dbReference type="InterPro" id="IPR041925">
    <property type="entry name" value="CT_Formate-Dh_H"/>
</dbReference>
<organism evidence="13 14">
    <name type="scientific">Desulfobacca acetoxidans (strain ATCC 700848 / DSM 11109 / ASRB2)</name>
    <dbReference type="NCBI Taxonomy" id="880072"/>
    <lineage>
        <taxon>Bacteria</taxon>
        <taxon>Pseudomonadati</taxon>
        <taxon>Thermodesulfobacteriota</taxon>
        <taxon>Desulfobaccia</taxon>
        <taxon>Desulfobaccales</taxon>
        <taxon>Desulfobaccaceae</taxon>
        <taxon>Desulfobacca</taxon>
    </lineage>
</organism>
<dbReference type="Gene3D" id="3.40.228.10">
    <property type="entry name" value="Dimethylsulfoxide Reductase, domain 2"/>
    <property type="match status" value="1"/>
</dbReference>
<evidence type="ECO:0000313" key="14">
    <source>
        <dbReference type="Proteomes" id="UP000000483"/>
    </source>
</evidence>
<gene>
    <name evidence="13" type="ordered locus">Desac_1067</name>
</gene>
<dbReference type="OrthoDB" id="9757870at2"/>
<dbReference type="PIRSF" id="PIRSF036643">
    <property type="entry name" value="FDH_alpha"/>
    <property type="match status" value="1"/>
</dbReference>
<dbReference type="PROSITE" id="PS51379">
    <property type="entry name" value="4FE4S_FER_2"/>
    <property type="match status" value="2"/>
</dbReference>
<feature type="domain" description="4Fe-4S ferredoxin-type" evidence="10">
    <location>
        <begin position="185"/>
        <end position="213"/>
    </location>
</feature>
<dbReference type="HOGENOM" id="CLU_000422_4_0_7"/>
<dbReference type="NCBIfam" id="TIGR01591">
    <property type="entry name" value="Fdh-alpha"/>
    <property type="match status" value="1"/>
</dbReference>
<evidence type="ECO:0000259" key="12">
    <source>
        <dbReference type="PROSITE" id="PS51839"/>
    </source>
</evidence>
<keyword evidence="4" id="KW-0479">Metal-binding</keyword>
<dbReference type="InterPro" id="IPR006657">
    <property type="entry name" value="MoPterin_dinucl-bd_dom"/>
</dbReference>
<dbReference type="Gene3D" id="3.40.50.740">
    <property type="match status" value="1"/>
</dbReference>
<dbReference type="InterPro" id="IPR041924">
    <property type="entry name" value="Formate_Dh-H_N"/>
</dbReference>
<evidence type="ECO:0000256" key="8">
    <source>
        <dbReference type="ARBA" id="ARBA00023014"/>
    </source>
</evidence>
<dbReference type="InterPro" id="IPR019574">
    <property type="entry name" value="NADH_UbQ_OxRdtase_Gsu_4Fe4S-bd"/>
</dbReference>
<dbReference type="InterPro" id="IPR001041">
    <property type="entry name" value="2Fe-2S_ferredoxin-type"/>
</dbReference>
<name>F2NH89_DESAR</name>
<evidence type="ECO:0000256" key="4">
    <source>
        <dbReference type="ARBA" id="ARBA00022723"/>
    </source>
</evidence>
<reference evidence="13 14" key="1">
    <citation type="journal article" date="2011" name="Stand. Genomic Sci.">
        <title>Complete genome sequence of the acetate-degrading sulfate reducer Desulfobacca acetoxidans type strain (ASRB2).</title>
        <authorList>
            <person name="Goker M."/>
            <person name="Teshima H."/>
            <person name="Lapidus A."/>
            <person name="Nolan M."/>
            <person name="Lucas S."/>
            <person name="Hammon N."/>
            <person name="Deshpande S."/>
            <person name="Cheng J.F."/>
            <person name="Tapia R."/>
            <person name="Han C."/>
            <person name="Goodwin L."/>
            <person name="Pitluck S."/>
            <person name="Huntemann M."/>
            <person name="Liolios K."/>
            <person name="Ivanova N."/>
            <person name="Pagani I."/>
            <person name="Mavromatis K."/>
            <person name="Ovchinikova G."/>
            <person name="Pati A."/>
            <person name="Chen A."/>
            <person name="Palaniappan K."/>
            <person name="Land M."/>
            <person name="Hauser L."/>
            <person name="Brambilla E.M."/>
            <person name="Rohde M."/>
            <person name="Spring S."/>
            <person name="Detter J.C."/>
            <person name="Woyke T."/>
            <person name="Bristow J."/>
            <person name="Eisen J.A."/>
            <person name="Markowitz V."/>
            <person name="Hugenholtz P."/>
            <person name="Kyrpides N.C."/>
            <person name="Klenk H.P."/>
        </authorList>
    </citation>
    <scope>NUCLEOTIDE SEQUENCE [LARGE SCALE GENOMIC DNA]</scope>
    <source>
        <strain evidence="14">ATCC 700848 / DSM 11109 / ASRB2</strain>
    </source>
</reference>
<dbReference type="InterPro" id="IPR006478">
    <property type="entry name" value="Formate_DH_asu"/>
</dbReference>
<sequence>MNKSTLNIDGRIVDYISGETILEAARRAGIYTIPTLCHLKDTKPTGSCRVCVVEVEGWRTLAPACATAAAAGMVIKTDSERVTAARKMVIELLLASGNHNCLICEANGECELQALAYRYNIPAPSFAFPPETPYHLEDNKNLIRRDLSKCIMCGRCVRACKERQVNNAISIGYRGSHNKIVTMADSSYGDSDCVFCGECVQACPVGALVALKSVGLGRPWETTKVRTTCPYCGVGCQQLLHVRNGKIIKVTGAEDGAPNKGRLCVKGRFGYDFIYSPDRLTTPLIKSGDGFREASWDEALDLVAGKIKEIVAKHGPDACAGISCARSINEDSYQMQKLFRVAIGTNNIDHCARICHAPTVAGLAASFGSGAMTNSFADFAKAKMFYITGSNMTEAHPVAATFVKNAVRNGAQLIVADPRRVKLAEFADIYAPIKVGSDVAFINGLMHVLITENLYDKDYVERCCTGFEALKAKVMEYPPERAAAIAGVSVDMLKEVARRLASVKPAILIYTLGITEHTCGVHNVMSCANLQMLLGNVGFECGGVNPIRGQNNVQGACDMGALPNVYPGYQRVEDPAARAKFEVAWGVKLPEKNGLMIPQMIEGLTTGTIKFLYVFGENLANAEPDIRHAEHCLASAEFLVCNDIFPTETTRFADVIFPAAAWSEDDGTFASSERRVSRVRKVSEPPGQAKPNWWIFKELAKRLGHDWTSNNGQEIWDNEVSHLAPILAGIKYYRIEEDGLQWPVPSLDHPGTCIMHQDGCFTCGQGRFMALDWTPPAEVPDKDYPMVLSTGRRLFHYHTRTQTGRCLGLNDLLSEETADISPADAARLGVKTGEPVRVRSRRGEVKVKARVTEEVPPGLVWMSFHFREGNANWLTNPVFDPISQTAELKACAVQIEKA</sequence>
<dbReference type="FunFam" id="2.20.25.90:FF:000001">
    <property type="entry name" value="Formate dehydrogenase subunit alpha"/>
    <property type="match status" value="1"/>
</dbReference>
<comment type="similarity">
    <text evidence="1">In the C-terminal section; belongs to the prokaryotic molybdopterin-containing oxidoreductase family.</text>
</comment>
<dbReference type="InterPro" id="IPR009010">
    <property type="entry name" value="Asp_de-COase-like_dom_sf"/>
</dbReference>
<dbReference type="EMBL" id="CP002629">
    <property type="protein sequence ID" value="AEB08931.1"/>
    <property type="molecule type" value="Genomic_DNA"/>
</dbReference>
<dbReference type="SUPFAM" id="SSF53706">
    <property type="entry name" value="Formate dehydrogenase/DMSO reductase, domains 1-3"/>
    <property type="match status" value="1"/>
</dbReference>
<dbReference type="InterPro" id="IPR017896">
    <property type="entry name" value="4Fe4S_Fe-S-bd"/>
</dbReference>
<dbReference type="GO" id="GO:0043546">
    <property type="term" value="F:molybdopterin cofactor binding"/>
    <property type="evidence" value="ECO:0007669"/>
    <property type="project" value="InterPro"/>
</dbReference>
<dbReference type="GO" id="GO:0016020">
    <property type="term" value="C:membrane"/>
    <property type="evidence" value="ECO:0007669"/>
    <property type="project" value="TreeGrafter"/>
</dbReference>
<dbReference type="PANTHER" id="PTHR43105:SF14">
    <property type="entry name" value="FORMATE DEHYDROGENASE H"/>
    <property type="match status" value="1"/>
</dbReference>
<dbReference type="Pfam" id="PF00384">
    <property type="entry name" value="Molybdopterin"/>
    <property type="match status" value="1"/>
</dbReference>
<evidence type="ECO:0000259" key="9">
    <source>
        <dbReference type="PROSITE" id="PS51085"/>
    </source>
</evidence>
<evidence type="ECO:0000313" key="13">
    <source>
        <dbReference type="EMBL" id="AEB08931.1"/>
    </source>
</evidence>
<dbReference type="CDD" id="cd00207">
    <property type="entry name" value="fer2"/>
    <property type="match status" value="1"/>
</dbReference>
<dbReference type="Gene3D" id="2.40.40.20">
    <property type="match status" value="1"/>
</dbReference>
<dbReference type="PROSITE" id="PS51085">
    <property type="entry name" value="2FE2S_FER_2"/>
    <property type="match status" value="1"/>
</dbReference>
<dbReference type="GO" id="GO:0022904">
    <property type="term" value="P:respiratory electron transport chain"/>
    <property type="evidence" value="ECO:0007669"/>
    <property type="project" value="TreeGrafter"/>
</dbReference>
<dbReference type="GO" id="GO:0051537">
    <property type="term" value="F:2 iron, 2 sulfur cluster binding"/>
    <property type="evidence" value="ECO:0007669"/>
    <property type="project" value="UniProtKB-KW"/>
</dbReference>
<feature type="domain" description="2Fe-2S ferredoxin-type" evidence="9">
    <location>
        <begin position="2"/>
        <end position="81"/>
    </location>
</feature>
<dbReference type="InterPro" id="IPR006963">
    <property type="entry name" value="Mopterin_OxRdtase_4Fe-4S_dom"/>
</dbReference>
<dbReference type="SUPFAM" id="SSF50692">
    <property type="entry name" value="ADC-like"/>
    <property type="match status" value="1"/>
</dbReference>
<dbReference type="Pfam" id="PF04879">
    <property type="entry name" value="Molybdop_Fe4S4"/>
    <property type="match status" value="1"/>
</dbReference>
<dbReference type="PROSITE" id="PS51839">
    <property type="entry name" value="4FE4S_HC3"/>
    <property type="match status" value="1"/>
</dbReference>
<dbReference type="InterPro" id="IPR017900">
    <property type="entry name" value="4Fe4S_Fe_S_CS"/>
</dbReference>
<dbReference type="GO" id="GO:0046872">
    <property type="term" value="F:metal ion binding"/>
    <property type="evidence" value="ECO:0007669"/>
    <property type="project" value="UniProtKB-KW"/>
</dbReference>
<dbReference type="Gene3D" id="2.20.25.90">
    <property type="entry name" value="ADC-like domains"/>
    <property type="match status" value="1"/>
</dbReference>
<dbReference type="AlphaFoldDB" id="F2NH89"/>
<dbReference type="KEGG" id="dao:Desac_1067"/>
<proteinExistence type="inferred from homology"/>
<dbReference type="SUPFAM" id="SSF54862">
    <property type="entry name" value="4Fe-4S ferredoxins"/>
    <property type="match status" value="1"/>
</dbReference>
<dbReference type="STRING" id="880072.Desac_1067"/>
<dbReference type="SMART" id="SM00926">
    <property type="entry name" value="Molybdop_Fe4S4"/>
    <property type="match status" value="1"/>
</dbReference>
<reference evidence="14" key="2">
    <citation type="submission" date="2011-03" db="EMBL/GenBank/DDBJ databases">
        <title>The complete genome of Desulfobacca acetoxidans DSM 11109.</title>
        <authorList>
            <consortium name="US DOE Joint Genome Institute (JGI-PGF)"/>
            <person name="Lucas S."/>
            <person name="Copeland A."/>
            <person name="Lapidus A."/>
            <person name="Bruce D."/>
            <person name="Goodwin L."/>
            <person name="Pitluck S."/>
            <person name="Peters L."/>
            <person name="Kyrpides N."/>
            <person name="Mavromatis K."/>
            <person name="Ivanova N."/>
            <person name="Ovchinnikova G."/>
            <person name="Teshima H."/>
            <person name="Detter J.C."/>
            <person name="Han C."/>
            <person name="Land M."/>
            <person name="Hauser L."/>
            <person name="Markowitz V."/>
            <person name="Cheng J.-F."/>
            <person name="Hugenholtz P."/>
            <person name="Woyke T."/>
            <person name="Wu D."/>
            <person name="Spring S."/>
            <person name="Schueler E."/>
            <person name="Brambilla E."/>
            <person name="Klenk H.-P."/>
            <person name="Eisen J.A."/>
        </authorList>
    </citation>
    <scope>NUCLEOTIDE SEQUENCE [LARGE SCALE GENOMIC DNA]</scope>
    <source>
        <strain evidence="14">ATCC 700848 / DSM 11109 / ASRB2</strain>
    </source>
</reference>
<evidence type="ECO:0000259" key="11">
    <source>
        <dbReference type="PROSITE" id="PS51669"/>
    </source>
</evidence>
<dbReference type="PROSITE" id="PS00198">
    <property type="entry name" value="4FE4S_FER_1"/>
    <property type="match status" value="1"/>
</dbReference>
<dbReference type="SMART" id="SM00929">
    <property type="entry name" value="NADH-G_4Fe-4S_3"/>
    <property type="match status" value="1"/>
</dbReference>
<dbReference type="GO" id="GO:0015942">
    <property type="term" value="P:formate metabolic process"/>
    <property type="evidence" value="ECO:0007669"/>
    <property type="project" value="InterPro"/>
</dbReference>
<dbReference type="CDD" id="cd02753">
    <property type="entry name" value="MopB_Formate-Dh-H"/>
    <property type="match status" value="1"/>
</dbReference>
<dbReference type="PANTHER" id="PTHR43105">
    <property type="entry name" value="RESPIRATORY NITRATE REDUCTASE"/>
    <property type="match status" value="1"/>
</dbReference>
<dbReference type="Gene3D" id="3.10.20.740">
    <property type="match status" value="1"/>
</dbReference>
<dbReference type="Pfam" id="PF10588">
    <property type="entry name" value="NADH-G_4Fe-4S_3"/>
    <property type="match status" value="1"/>
</dbReference>
<dbReference type="Pfam" id="PF12838">
    <property type="entry name" value="Fer4_7"/>
    <property type="match status" value="1"/>
</dbReference>
<evidence type="ECO:0000256" key="7">
    <source>
        <dbReference type="ARBA" id="ARBA00023004"/>
    </source>
</evidence>
<dbReference type="FunFam" id="3.30.70.20:FF:000035">
    <property type="entry name" value="Iron hydrogenase 1"/>
    <property type="match status" value="1"/>
</dbReference>
<dbReference type="InterPro" id="IPR036010">
    <property type="entry name" value="2Fe-2S_ferredoxin-like_sf"/>
</dbReference>
<dbReference type="GO" id="GO:0051539">
    <property type="term" value="F:4 iron, 4 sulfur cluster binding"/>
    <property type="evidence" value="ECO:0007669"/>
    <property type="project" value="UniProtKB-KW"/>
</dbReference>
<dbReference type="Pfam" id="PF13510">
    <property type="entry name" value="Fer2_4"/>
    <property type="match status" value="1"/>
</dbReference>
<dbReference type="Pfam" id="PF01568">
    <property type="entry name" value="Molydop_binding"/>
    <property type="match status" value="1"/>
</dbReference>
<evidence type="ECO:0000256" key="1">
    <source>
        <dbReference type="ARBA" id="ARBA00007023"/>
    </source>
</evidence>
<keyword evidence="7" id="KW-0408">Iron</keyword>
<feature type="domain" description="4Fe-4S Mo/W bis-MGD-type" evidence="11">
    <location>
        <begin position="222"/>
        <end position="278"/>
    </location>
</feature>
<dbReference type="Gene3D" id="3.30.70.20">
    <property type="match status" value="1"/>
</dbReference>
<dbReference type="InterPro" id="IPR050123">
    <property type="entry name" value="Prok_molybdopt-oxidoreductase"/>
</dbReference>
<dbReference type="PROSITE" id="PS51669">
    <property type="entry name" value="4FE4S_MOW_BIS_MGD"/>
    <property type="match status" value="1"/>
</dbReference>
<evidence type="ECO:0000256" key="5">
    <source>
        <dbReference type="ARBA" id="ARBA00022737"/>
    </source>
</evidence>
<dbReference type="InterPro" id="IPR006656">
    <property type="entry name" value="Mopterin_OxRdtase"/>
</dbReference>
<keyword evidence="3" id="KW-0001">2Fe-2S</keyword>
<dbReference type="eggNOG" id="COG3383">
    <property type="taxonomic scope" value="Bacteria"/>
</dbReference>
<keyword evidence="6 13" id="KW-0560">Oxidoreductase</keyword>
<keyword evidence="5" id="KW-0677">Repeat</keyword>
<keyword evidence="8" id="KW-0411">Iron-sulfur</keyword>
<feature type="domain" description="4Fe-4S ferredoxin-type" evidence="10">
    <location>
        <begin position="141"/>
        <end position="174"/>
    </location>
</feature>
<accession>F2NH89</accession>
<evidence type="ECO:0000256" key="2">
    <source>
        <dbReference type="ARBA" id="ARBA00022485"/>
    </source>
</evidence>
<dbReference type="GO" id="GO:0003954">
    <property type="term" value="F:NADH dehydrogenase activity"/>
    <property type="evidence" value="ECO:0007669"/>
    <property type="project" value="TreeGrafter"/>
</dbReference>